<dbReference type="PANTHER" id="PTHR22754">
    <property type="entry name" value="DISCO-INTERACTING PROTEIN 2 DIP2 -RELATED"/>
    <property type="match status" value="1"/>
</dbReference>
<dbReference type="Pfam" id="PF00155">
    <property type="entry name" value="Aminotran_1_2"/>
    <property type="match status" value="1"/>
</dbReference>
<dbReference type="Proteomes" id="UP000632766">
    <property type="component" value="Unassembled WGS sequence"/>
</dbReference>
<dbReference type="InterPro" id="IPR000873">
    <property type="entry name" value="AMP-dep_synth/lig_dom"/>
</dbReference>
<keyword evidence="13" id="KW-0472">Membrane</keyword>
<evidence type="ECO:0000256" key="6">
    <source>
        <dbReference type="ARBA" id="ARBA00022553"/>
    </source>
</evidence>
<evidence type="ECO:0000313" key="15">
    <source>
        <dbReference type="EMBL" id="MBH8567079.1"/>
    </source>
</evidence>
<proteinExistence type="inferred from homology"/>
<dbReference type="GO" id="GO:0008483">
    <property type="term" value="F:transaminase activity"/>
    <property type="evidence" value="ECO:0007669"/>
    <property type="project" value="UniProtKB-KW"/>
</dbReference>
<dbReference type="PANTHER" id="PTHR22754:SF32">
    <property type="entry name" value="DISCO-INTERACTING PROTEIN 2"/>
    <property type="match status" value="1"/>
</dbReference>
<dbReference type="InterPro" id="IPR045851">
    <property type="entry name" value="AMP-bd_C_sf"/>
</dbReference>
<dbReference type="Pfam" id="PF00441">
    <property type="entry name" value="Acyl-CoA_dh_1"/>
    <property type="match status" value="1"/>
</dbReference>
<dbReference type="SUPFAM" id="SSF47203">
    <property type="entry name" value="Acyl-CoA dehydrogenase C-terminal domain-like"/>
    <property type="match status" value="1"/>
</dbReference>
<comment type="similarity">
    <text evidence="4">Belongs to the acyl-CoA dehydrogenase family.</text>
</comment>
<keyword evidence="13" id="KW-0812">Transmembrane</keyword>
<dbReference type="InterPro" id="IPR015421">
    <property type="entry name" value="PyrdxlP-dep_Trfase_major"/>
</dbReference>
<name>A0A8J7LAV1_9NOST</name>
<dbReference type="RefSeq" id="WP_198128808.1">
    <property type="nucleotide sequence ID" value="NZ_JAECZC010000110.1"/>
</dbReference>
<comment type="similarity">
    <text evidence="3">Belongs to the ATP-dependent AMP-binding enzyme family.</text>
</comment>
<keyword evidence="11" id="KW-0663">Pyridoxal phosphate</keyword>
<dbReference type="Pfam" id="PF00550">
    <property type="entry name" value="PP-binding"/>
    <property type="match status" value="1"/>
</dbReference>
<evidence type="ECO:0000256" key="10">
    <source>
        <dbReference type="ARBA" id="ARBA00022832"/>
    </source>
</evidence>
<dbReference type="SUPFAM" id="SSF56801">
    <property type="entry name" value="Acetyl-CoA synthetase-like"/>
    <property type="match status" value="1"/>
</dbReference>
<dbReference type="InterPro" id="IPR046373">
    <property type="entry name" value="Acyl-CoA_Oxase/DH_mid-dom_sf"/>
</dbReference>
<dbReference type="InterPro" id="IPR015424">
    <property type="entry name" value="PyrdxlP-dep_Trfase"/>
</dbReference>
<dbReference type="CDD" id="cd06454">
    <property type="entry name" value="KBL_like"/>
    <property type="match status" value="1"/>
</dbReference>
<dbReference type="InterPro" id="IPR001917">
    <property type="entry name" value="Aminotrans_II_pyridoxalP_BS"/>
</dbReference>
<dbReference type="PROSITE" id="PS00599">
    <property type="entry name" value="AA_TRANSFER_CLASS_2"/>
    <property type="match status" value="1"/>
</dbReference>
<dbReference type="GO" id="GO:0070566">
    <property type="term" value="F:adenylyltransferase activity"/>
    <property type="evidence" value="ECO:0007669"/>
    <property type="project" value="TreeGrafter"/>
</dbReference>
<dbReference type="SMART" id="SM00823">
    <property type="entry name" value="PKS_PP"/>
    <property type="match status" value="1"/>
</dbReference>
<keyword evidence="7" id="KW-0436">Ligase</keyword>
<dbReference type="PROSITE" id="PS50075">
    <property type="entry name" value="CARRIER"/>
    <property type="match status" value="1"/>
</dbReference>
<evidence type="ECO:0000256" key="8">
    <source>
        <dbReference type="ARBA" id="ARBA00022630"/>
    </source>
</evidence>
<accession>A0A8J7LAV1</accession>
<evidence type="ECO:0000256" key="7">
    <source>
        <dbReference type="ARBA" id="ARBA00022598"/>
    </source>
</evidence>
<keyword evidence="15" id="KW-0032">Aminotransferase</keyword>
<dbReference type="Pfam" id="PF23024">
    <property type="entry name" value="AMP-dom_DIP2-like"/>
    <property type="match status" value="1"/>
</dbReference>
<protein>
    <submittedName>
        <fullName evidence="15">Aminotransferase class I/II-fold pyridoxal phosphate-dependent enzyme</fullName>
    </submittedName>
</protein>
<keyword evidence="16" id="KW-1185">Reference proteome</keyword>
<dbReference type="EMBL" id="JAECZC010000110">
    <property type="protein sequence ID" value="MBH8567079.1"/>
    <property type="molecule type" value="Genomic_DNA"/>
</dbReference>
<dbReference type="GO" id="GO:0050660">
    <property type="term" value="F:flavin adenine dinucleotide binding"/>
    <property type="evidence" value="ECO:0007669"/>
    <property type="project" value="InterPro"/>
</dbReference>
<dbReference type="InterPro" id="IPR020806">
    <property type="entry name" value="PKS_PP-bd"/>
</dbReference>
<dbReference type="InterPro" id="IPR009081">
    <property type="entry name" value="PP-bd_ACP"/>
</dbReference>
<dbReference type="GO" id="GO:0071766">
    <property type="term" value="P:Actinobacterium-type cell wall biogenesis"/>
    <property type="evidence" value="ECO:0007669"/>
    <property type="project" value="UniProtKB-ARBA"/>
</dbReference>
<dbReference type="Pfam" id="PF00501">
    <property type="entry name" value="AMP-binding"/>
    <property type="match status" value="1"/>
</dbReference>
<evidence type="ECO:0000259" key="14">
    <source>
        <dbReference type="PROSITE" id="PS50075"/>
    </source>
</evidence>
<dbReference type="InterPro" id="IPR037069">
    <property type="entry name" value="AcylCoA_DH/ox_N_sf"/>
</dbReference>
<keyword evidence="12" id="KW-0443">Lipid metabolism</keyword>
<dbReference type="Gene3D" id="1.20.140.10">
    <property type="entry name" value="Butyryl-CoA Dehydrogenase, subunit A, domain 3"/>
    <property type="match status" value="1"/>
</dbReference>
<evidence type="ECO:0000256" key="5">
    <source>
        <dbReference type="ARBA" id="ARBA00022450"/>
    </source>
</evidence>
<evidence type="ECO:0000256" key="12">
    <source>
        <dbReference type="ARBA" id="ARBA00023098"/>
    </source>
</evidence>
<dbReference type="GO" id="GO:0030170">
    <property type="term" value="F:pyridoxal phosphate binding"/>
    <property type="evidence" value="ECO:0007669"/>
    <property type="project" value="InterPro"/>
</dbReference>
<dbReference type="Gene3D" id="3.40.640.10">
    <property type="entry name" value="Type I PLP-dependent aspartate aminotransferase-like (Major domain)"/>
    <property type="match status" value="1"/>
</dbReference>
<dbReference type="InterPro" id="IPR040097">
    <property type="entry name" value="FAAL/FAAC"/>
</dbReference>
<comment type="cofactor">
    <cofactor evidence="1">
        <name>pyridoxal 5'-phosphate</name>
        <dbReference type="ChEBI" id="CHEBI:597326"/>
    </cofactor>
</comment>
<dbReference type="GO" id="GO:0016874">
    <property type="term" value="F:ligase activity"/>
    <property type="evidence" value="ECO:0007669"/>
    <property type="project" value="UniProtKB-KW"/>
</dbReference>
<keyword evidence="9" id="KW-0274">FAD</keyword>
<dbReference type="Gene3D" id="1.10.540.10">
    <property type="entry name" value="Acyl-CoA dehydrogenase/oxidase, N-terminal domain"/>
    <property type="match status" value="1"/>
</dbReference>
<dbReference type="Gene3D" id="3.40.50.12780">
    <property type="entry name" value="N-terminal domain of ligase-like"/>
    <property type="match status" value="1"/>
</dbReference>
<feature type="domain" description="Carrier" evidence="14">
    <location>
        <begin position="1165"/>
        <end position="1239"/>
    </location>
</feature>
<keyword evidence="13" id="KW-1133">Transmembrane helix</keyword>
<dbReference type="Gene3D" id="1.10.1200.10">
    <property type="entry name" value="ACP-like"/>
    <property type="match status" value="1"/>
</dbReference>
<evidence type="ECO:0000256" key="13">
    <source>
        <dbReference type="SAM" id="Phobius"/>
    </source>
</evidence>
<evidence type="ECO:0000256" key="9">
    <source>
        <dbReference type="ARBA" id="ARBA00022827"/>
    </source>
</evidence>
<dbReference type="Pfam" id="PF02771">
    <property type="entry name" value="Acyl-CoA_dh_N"/>
    <property type="match status" value="1"/>
</dbReference>
<dbReference type="InterPro" id="IPR009075">
    <property type="entry name" value="AcylCo_DH/oxidase_C"/>
</dbReference>
<dbReference type="GO" id="GO:0031177">
    <property type="term" value="F:phosphopantetheine binding"/>
    <property type="evidence" value="ECO:0007669"/>
    <property type="project" value="InterPro"/>
</dbReference>
<dbReference type="GO" id="GO:0006633">
    <property type="term" value="P:fatty acid biosynthetic process"/>
    <property type="evidence" value="ECO:0007669"/>
    <property type="project" value="TreeGrafter"/>
</dbReference>
<keyword evidence="5" id="KW-0596">Phosphopantetheine</keyword>
<dbReference type="SUPFAM" id="SSF53383">
    <property type="entry name" value="PLP-dependent transferases"/>
    <property type="match status" value="1"/>
</dbReference>
<dbReference type="Pfam" id="PF02770">
    <property type="entry name" value="Acyl-CoA_dh_M"/>
    <property type="match status" value="1"/>
</dbReference>
<dbReference type="InterPro" id="IPR009100">
    <property type="entry name" value="AcylCoA_DH/oxidase_NM_dom_sf"/>
</dbReference>
<dbReference type="GO" id="GO:0016627">
    <property type="term" value="F:oxidoreductase activity, acting on the CH-CH group of donors"/>
    <property type="evidence" value="ECO:0007669"/>
    <property type="project" value="InterPro"/>
</dbReference>
<evidence type="ECO:0000313" key="16">
    <source>
        <dbReference type="Proteomes" id="UP000632766"/>
    </source>
</evidence>
<dbReference type="PROSITE" id="PS00012">
    <property type="entry name" value="PHOSPHOPANTETHEINE"/>
    <property type="match status" value="1"/>
</dbReference>
<dbReference type="Gene3D" id="3.90.1150.10">
    <property type="entry name" value="Aspartate Aminotransferase, domain 1"/>
    <property type="match status" value="1"/>
</dbReference>
<evidence type="ECO:0000256" key="11">
    <source>
        <dbReference type="ARBA" id="ARBA00022898"/>
    </source>
</evidence>
<evidence type="ECO:0000256" key="4">
    <source>
        <dbReference type="ARBA" id="ARBA00009347"/>
    </source>
</evidence>
<sequence>MLLENLVKFSSLVDILCDRALSQPNKLAFTFLHNTETEEVNLTYQELDQKAKAIAVVLKSMKATGERALLLYPPGIEFIAAFFGCLYAGVIAVPVYPPRRNQRMNRLQAIVADAQAAFALTTTSVFTNIEHSFKQAPELAALHWLATDDIASNLAPDWQPTKVNSDTLAFLQYTSGSTATPKGVMVSHQNLLHNQLLIQQGFQHTQETIVVGWLPLYHDMGLIGNVLQPLYMGVPCILMSPVAFLQRPVRWLEAISRYKATTSGGPNFAYDLCVSKIPPEQRLNLDLSTWTVAFNGAEKVRAETIEQFTNAFAECGFSHKAFYPCYGLAEATLFVCGGTKAAAPVVEKVQSEALEQNQVVLSNQESGKVQKIVSCGRAILEQQIVIANPETLTTCAPNQVGEIWVAGSSVAGGYWNRPLETENTFGAYLQDTGDGPFLRTGDLGFLHNGELFVTGRIKDLIVIRGRNHYPQDIELTAQTSHPALRPSASAAFAVEVDGTERLVVACEVERSYIRNGELEEVAKAIRQAIWNAQELEVYAVVLLKTGSIPKTSSGKIQRLSCQTSFLAGSLDVLYTSSTKNIVKNISEQISTEPLSYSEPKMYLSASVAEISKQRANDVIDWFRSYANERINSRLIDERRSIPPHIVLDFGNRGLLGMQVPENYGGLALTNRDIMRVIEQIAASDLTLATFVGGNNTLGIRPIQRYATQTLKDELLPLLSSGREMAALAITEPGAGSNPRAISATAVANGKGGWQLHGTKIWSGSAAWAGVINVFVQLLDANGQSSGMTAFVVRQGTPGLRIGPEALTMGMRGMVQNTIYLNDVPVEPSQLLWRPGAGMEVAQDTFMFARLGLGAISVGGMKRVAQLMHRYATRRSIATGSLLENPVTLARFSEVTAAITAVETLVRLIADLLDTGQNVPEEAYVACKTSGPEFLWKAADTLVQLLGGRGYLENNLAPQILRDARLFRIFEGPTETLNMFLGSRVLHSSKELDYFLSQTLGAPAVSNRLQDAAQSINARCGSNSVFGERSSASRWASVLIGELATYAILLAAVQKAYQSNQSPPISRAVEWAQMKFELTLNNALMGTPDELVALSAKQTTNLVSSYSETIGDLEQTLFGEDHAVDELLRQNLATANPTQSNHSRESFSLNGKGLATNWQISPYTAESIQNWLTKWIANELGVELDAIDIDKSFAEYGLDSVTGIKLVSDLGNWLGRELSANSTWDYPTIASLAEHLAQEIEIPTVTNSLGINEVTSKVMNNGRIKYPDEKIPAIASANNNEIPLEYYNFDFAPEYLNLKQRLAEIKIMGGNPYFRVNEKVSDDTAIINGQELINYSSYNYLGMSGDAVVTSAAIEAIARYGTSVSASRVVSGEKPLHQELEKELAQLVGVEDCIVYVSGHATNVTTIGHLFGSKDLILYDSLIHNSILEGCSLSGAKTLPFPHNNWESLDKILSDRRAEFQKVLVAIEGVYSVDGDIPELPQLIEIKKRHKVFLMVDEAHSIGVLGKHGRGIGEYFGIDPQDVDLWMGTLSKSFASCGGYIAGSKALVEYLKYTAPGFLYSVGITPANAAAALSAIQVLKAQPQRVAKLHERAQLFLKLARKHNIDTGLCKNSPVIPVIVGNSSQCVQLSQALFERGINVQPMIYPSVAENAARLRFFINCTHSEKQIRLTIDAIASELARICPDYGVKV</sequence>
<keyword evidence="8" id="KW-0285">Flavoprotein</keyword>
<dbReference type="SUPFAM" id="SSF56645">
    <property type="entry name" value="Acyl-CoA dehydrogenase NM domain-like"/>
    <property type="match status" value="1"/>
</dbReference>
<feature type="transmembrane region" description="Helical" evidence="13">
    <location>
        <begin position="69"/>
        <end position="96"/>
    </location>
</feature>
<dbReference type="SMART" id="SM01294">
    <property type="entry name" value="PKS_PP_betabranch"/>
    <property type="match status" value="1"/>
</dbReference>
<dbReference type="InterPro" id="IPR036736">
    <property type="entry name" value="ACP-like_sf"/>
</dbReference>
<gene>
    <name evidence="15" type="ORF">I8748_33860</name>
</gene>
<dbReference type="InterPro" id="IPR004839">
    <property type="entry name" value="Aminotransferase_I/II_large"/>
</dbReference>
<dbReference type="InterPro" id="IPR006091">
    <property type="entry name" value="Acyl-CoA_Oxase/DH_mid-dom"/>
</dbReference>
<keyword evidence="15" id="KW-0808">Transferase</keyword>
<dbReference type="InterPro" id="IPR025110">
    <property type="entry name" value="AMP-bd_C"/>
</dbReference>
<dbReference type="SUPFAM" id="SSF47336">
    <property type="entry name" value="ACP-like"/>
    <property type="match status" value="1"/>
</dbReference>
<comment type="caution">
    <text evidence="15">The sequence shown here is derived from an EMBL/GenBank/DDBJ whole genome shotgun (WGS) entry which is preliminary data.</text>
</comment>
<dbReference type="CDD" id="cd00567">
    <property type="entry name" value="ACAD"/>
    <property type="match status" value="1"/>
</dbReference>
<dbReference type="Gene3D" id="2.40.110.10">
    <property type="entry name" value="Butyryl-CoA Dehydrogenase, subunit A, domain 2"/>
    <property type="match status" value="1"/>
</dbReference>
<dbReference type="FunFam" id="3.40.50.12780:FF:000013">
    <property type="entry name" value="Long-chain-fatty-acid--AMP ligase FadD32"/>
    <property type="match status" value="1"/>
</dbReference>
<evidence type="ECO:0000256" key="1">
    <source>
        <dbReference type="ARBA" id="ARBA00001933"/>
    </source>
</evidence>
<keyword evidence="10" id="KW-0276">Fatty acid metabolism</keyword>
<dbReference type="InterPro" id="IPR042099">
    <property type="entry name" value="ANL_N_sf"/>
</dbReference>
<evidence type="ECO:0000256" key="3">
    <source>
        <dbReference type="ARBA" id="ARBA00006432"/>
    </source>
</evidence>
<dbReference type="Gene3D" id="3.30.300.30">
    <property type="match status" value="1"/>
</dbReference>
<organism evidence="15 16">
    <name type="scientific">Amazonocrinis nigriterrae CENA67</name>
    <dbReference type="NCBI Taxonomy" id="2794033"/>
    <lineage>
        <taxon>Bacteria</taxon>
        <taxon>Bacillati</taxon>
        <taxon>Cyanobacteriota</taxon>
        <taxon>Cyanophyceae</taxon>
        <taxon>Nostocales</taxon>
        <taxon>Nostocaceae</taxon>
        <taxon>Amazonocrinis</taxon>
        <taxon>Amazonocrinis nigriterrae</taxon>
    </lineage>
</organism>
<comment type="cofactor">
    <cofactor evidence="2">
        <name>FAD</name>
        <dbReference type="ChEBI" id="CHEBI:57692"/>
    </cofactor>
</comment>
<dbReference type="InterPro" id="IPR015422">
    <property type="entry name" value="PyrdxlP-dep_Trfase_small"/>
</dbReference>
<dbReference type="InterPro" id="IPR006162">
    <property type="entry name" value="Ppantetheine_attach_site"/>
</dbReference>
<dbReference type="CDD" id="cd05931">
    <property type="entry name" value="FAAL"/>
    <property type="match status" value="1"/>
</dbReference>
<reference evidence="15 16" key="1">
    <citation type="journal article" date="2021" name="Int. J. Syst. Evol. Microbiol.">
        <title>Amazonocrinis nigriterrae gen. nov., sp. nov., Atlanticothrix silvestris gen. nov., sp. nov. and Dendronalium phyllosphericum gen. nov., sp. nov., nostocacean cyanobacteria from Brazilian environments.</title>
        <authorList>
            <person name="Alvarenga D.O."/>
            <person name="Andreote A.P.D."/>
            <person name="Branco L.H.Z."/>
            <person name="Delbaje E."/>
            <person name="Cruz R.B."/>
            <person name="Varani A.M."/>
            <person name="Fiore M.F."/>
        </authorList>
    </citation>
    <scope>NUCLEOTIDE SEQUENCE [LARGE SCALE GENOMIC DNA]</scope>
    <source>
        <strain evidence="15 16">CENA67</strain>
    </source>
</reference>
<evidence type="ECO:0000256" key="2">
    <source>
        <dbReference type="ARBA" id="ARBA00001974"/>
    </source>
</evidence>
<dbReference type="GO" id="GO:0005886">
    <property type="term" value="C:plasma membrane"/>
    <property type="evidence" value="ECO:0007669"/>
    <property type="project" value="TreeGrafter"/>
</dbReference>
<keyword evidence="6" id="KW-0597">Phosphoprotein</keyword>
<dbReference type="InterPro" id="IPR036250">
    <property type="entry name" value="AcylCo_DH-like_C"/>
</dbReference>
<dbReference type="InterPro" id="IPR013786">
    <property type="entry name" value="AcylCoA_DH/ox_N"/>
</dbReference>